<dbReference type="InterPro" id="IPR002871">
    <property type="entry name" value="NIF_FeS_clus_asmbl_NifU_N"/>
</dbReference>
<protein>
    <submittedName>
        <fullName evidence="1">NifU homolog involved in Fe-S cluster formation</fullName>
    </submittedName>
</protein>
<sequence>MSAQSTVELAKLYSGKLLALAADIPLTGRLETPQASVRERAPLCGSTVTVDLDVADGKVLRFAQDVKACALGQAAASVLGAQVIGRTGAELSQARDELEAFLKQNGPVPSAPFDGFEALLPARDYKNRHASILLALTAAKNAFELAEKAQDLTNS</sequence>
<evidence type="ECO:0000313" key="1">
    <source>
        <dbReference type="EMBL" id="SDE76621.1"/>
    </source>
</evidence>
<dbReference type="GO" id="GO:0016226">
    <property type="term" value="P:iron-sulfur cluster assembly"/>
    <property type="evidence" value="ECO:0007669"/>
    <property type="project" value="InterPro"/>
</dbReference>
<accession>A0A1G7FL05</accession>
<dbReference type="OrthoDB" id="7857113at2"/>
<dbReference type="Proteomes" id="UP000182284">
    <property type="component" value="Unassembled WGS sequence"/>
</dbReference>
<gene>
    <name evidence="1" type="ORF">SAMN04488117_101138</name>
</gene>
<dbReference type="CDD" id="cd06664">
    <property type="entry name" value="IscU_like"/>
    <property type="match status" value="1"/>
</dbReference>
<dbReference type="AlphaFoldDB" id="A0A1G7FL05"/>
<evidence type="ECO:0000313" key="2">
    <source>
        <dbReference type="Proteomes" id="UP000182284"/>
    </source>
</evidence>
<dbReference type="GO" id="GO:0051536">
    <property type="term" value="F:iron-sulfur cluster binding"/>
    <property type="evidence" value="ECO:0007669"/>
    <property type="project" value="InterPro"/>
</dbReference>
<dbReference type="Gene3D" id="3.90.1010.10">
    <property type="match status" value="1"/>
</dbReference>
<name>A0A1G7FL05_9RHOB</name>
<proteinExistence type="predicted"/>
<reference evidence="1 2" key="1">
    <citation type="submission" date="2016-10" db="EMBL/GenBank/DDBJ databases">
        <authorList>
            <person name="de Groot N.N."/>
        </authorList>
    </citation>
    <scope>NUCLEOTIDE SEQUENCE [LARGE SCALE GENOMIC DNA]</scope>
    <source>
        <strain evidence="1 2">DSM 27375</strain>
    </source>
</reference>
<dbReference type="EMBL" id="FNBL01000001">
    <property type="protein sequence ID" value="SDE76621.1"/>
    <property type="molecule type" value="Genomic_DNA"/>
</dbReference>
<organism evidence="1 2">
    <name type="scientific">Celeribacter baekdonensis</name>
    <dbReference type="NCBI Taxonomy" id="875171"/>
    <lineage>
        <taxon>Bacteria</taxon>
        <taxon>Pseudomonadati</taxon>
        <taxon>Pseudomonadota</taxon>
        <taxon>Alphaproteobacteria</taxon>
        <taxon>Rhodobacterales</taxon>
        <taxon>Roseobacteraceae</taxon>
        <taxon>Celeribacter</taxon>
    </lineage>
</organism>
<dbReference type="SUPFAM" id="SSF82649">
    <property type="entry name" value="SufE/NifU"/>
    <property type="match status" value="1"/>
</dbReference>
<dbReference type="RefSeq" id="WP_074640088.1">
    <property type="nucleotide sequence ID" value="NZ_FNBL01000001.1"/>
</dbReference>
<dbReference type="GO" id="GO:0005506">
    <property type="term" value="F:iron ion binding"/>
    <property type="evidence" value="ECO:0007669"/>
    <property type="project" value="InterPro"/>
</dbReference>